<dbReference type="Gene3D" id="3.40.50.300">
    <property type="entry name" value="P-loop containing nucleotide triphosphate hydrolases"/>
    <property type="match status" value="1"/>
</dbReference>
<dbReference type="FunFam" id="3.40.50.300:FF:000201">
    <property type="entry name" value="Glycine betaine/L-proline ABC transporter ATP-binding protein"/>
    <property type="match status" value="1"/>
</dbReference>
<dbReference type="InterPro" id="IPR017871">
    <property type="entry name" value="ABC_transporter-like_CS"/>
</dbReference>
<keyword evidence="3" id="KW-0547">Nucleotide-binding</keyword>
<dbReference type="InterPro" id="IPR046342">
    <property type="entry name" value="CBS_dom_sf"/>
</dbReference>
<accession>A0A5M4B2U9</accession>
<keyword evidence="5" id="KW-0029">Amino-acid transport</keyword>
<protein>
    <submittedName>
        <fullName evidence="9">ABC transporter ATP-binding protein</fullName>
    </submittedName>
</protein>
<dbReference type="AlphaFoldDB" id="A0A5M4B2U9"/>
<evidence type="ECO:0000313" key="9">
    <source>
        <dbReference type="EMBL" id="GET34452.1"/>
    </source>
</evidence>
<dbReference type="InterPro" id="IPR005892">
    <property type="entry name" value="Gly-betaine_transp_ATP-bd"/>
</dbReference>
<dbReference type="InterPro" id="IPR003439">
    <property type="entry name" value="ABC_transporter-like_ATP-bd"/>
</dbReference>
<dbReference type="GO" id="GO:0005524">
    <property type="term" value="F:ATP binding"/>
    <property type="evidence" value="ECO:0007669"/>
    <property type="project" value="UniProtKB-KW"/>
</dbReference>
<dbReference type="PROSITE" id="PS50893">
    <property type="entry name" value="ABC_TRANSPORTER_2"/>
    <property type="match status" value="1"/>
</dbReference>
<dbReference type="SUPFAM" id="SSF54631">
    <property type="entry name" value="CBS-domain pair"/>
    <property type="match status" value="1"/>
</dbReference>
<dbReference type="InterPro" id="IPR051921">
    <property type="entry name" value="ABC_osmolyte_uptake_ATP-bind"/>
</dbReference>
<dbReference type="GO" id="GO:0016887">
    <property type="term" value="F:ATP hydrolysis activity"/>
    <property type="evidence" value="ECO:0007669"/>
    <property type="project" value="InterPro"/>
</dbReference>
<dbReference type="InterPro" id="IPR000644">
    <property type="entry name" value="CBS_dom"/>
</dbReference>
<gene>
    <name evidence="9" type="ORF">PbJCM13498_33150</name>
</gene>
<keyword evidence="10" id="KW-1185">Reference proteome</keyword>
<keyword evidence="4 9" id="KW-0067">ATP-binding</keyword>
<dbReference type="SMART" id="SM00382">
    <property type="entry name" value="AAA"/>
    <property type="match status" value="1"/>
</dbReference>
<evidence type="ECO:0000256" key="2">
    <source>
        <dbReference type="ARBA" id="ARBA00022448"/>
    </source>
</evidence>
<proteinExistence type="inferred from homology"/>
<evidence type="ECO:0000256" key="5">
    <source>
        <dbReference type="ARBA" id="ARBA00022970"/>
    </source>
</evidence>
<dbReference type="SMART" id="SM00116">
    <property type="entry name" value="CBS"/>
    <property type="match status" value="2"/>
</dbReference>
<dbReference type="PANTHER" id="PTHR43869">
    <property type="entry name" value="GLYCINE BETAINE/PROLINE BETAINE TRANSPORT SYSTEM ATP-BINDING PROTEIN PROV"/>
    <property type="match status" value="1"/>
</dbReference>
<dbReference type="OrthoDB" id="9782239at2"/>
<comment type="similarity">
    <text evidence="1">Belongs to the ABC transporter superfamily.</text>
</comment>
<keyword evidence="6" id="KW-0129">CBS domain</keyword>
<dbReference type="CDD" id="cd03294">
    <property type="entry name" value="ABC_Pro_Gly_Betaine"/>
    <property type="match status" value="1"/>
</dbReference>
<dbReference type="PROSITE" id="PS51371">
    <property type="entry name" value="CBS"/>
    <property type="match status" value="2"/>
</dbReference>
<dbReference type="GO" id="GO:0006970">
    <property type="term" value="P:response to osmotic stress"/>
    <property type="evidence" value="ECO:0007669"/>
    <property type="project" value="UniProtKB-ARBA"/>
</dbReference>
<evidence type="ECO:0000313" key="10">
    <source>
        <dbReference type="Proteomes" id="UP000391834"/>
    </source>
</evidence>
<reference evidence="9 10" key="1">
    <citation type="submission" date="2019-10" db="EMBL/GenBank/DDBJ databases">
        <title>Prolixibacter strains distinguished by the presence of nitrate reductase genes were adept at nitrate-dependent anaerobic corrosion of metallic iron and carbon steel.</title>
        <authorList>
            <person name="Iino T."/>
            <person name="Shono N."/>
            <person name="Ito K."/>
            <person name="Nakamura R."/>
            <person name="Sueoka K."/>
            <person name="Harayama S."/>
            <person name="Ohkuma M."/>
        </authorList>
    </citation>
    <scope>NUCLEOTIDE SEQUENCE [LARGE SCALE GENOMIC DNA]</scope>
    <source>
        <strain evidence="9 10">JCM 13498</strain>
    </source>
</reference>
<dbReference type="GO" id="GO:0016020">
    <property type="term" value="C:membrane"/>
    <property type="evidence" value="ECO:0007669"/>
    <property type="project" value="InterPro"/>
</dbReference>
<dbReference type="Pfam" id="PF00571">
    <property type="entry name" value="CBS"/>
    <property type="match status" value="2"/>
</dbReference>
<dbReference type="SUPFAM" id="SSF52540">
    <property type="entry name" value="P-loop containing nucleoside triphosphate hydrolases"/>
    <property type="match status" value="1"/>
</dbReference>
<name>A0A5M4B2U9_9BACT</name>
<evidence type="ECO:0000256" key="6">
    <source>
        <dbReference type="PROSITE-ProRule" id="PRU00703"/>
    </source>
</evidence>
<keyword evidence="2" id="KW-0813">Transport</keyword>
<dbReference type="GO" id="GO:0031460">
    <property type="term" value="P:glycine betaine transport"/>
    <property type="evidence" value="ECO:0007669"/>
    <property type="project" value="InterPro"/>
</dbReference>
<dbReference type="RefSeq" id="WP_025864770.1">
    <property type="nucleotide sequence ID" value="NZ_BLAX01000001.1"/>
</dbReference>
<comment type="caution">
    <text evidence="9">The sequence shown here is derived from an EMBL/GenBank/DDBJ whole genome shotgun (WGS) entry which is preliminary data.</text>
</comment>
<dbReference type="InterPro" id="IPR003593">
    <property type="entry name" value="AAA+_ATPase"/>
</dbReference>
<feature type="domain" description="CBS" evidence="8">
    <location>
        <begin position="341"/>
        <end position="397"/>
    </location>
</feature>
<evidence type="ECO:0000256" key="4">
    <source>
        <dbReference type="ARBA" id="ARBA00022840"/>
    </source>
</evidence>
<dbReference type="GO" id="GO:0006865">
    <property type="term" value="P:amino acid transport"/>
    <property type="evidence" value="ECO:0007669"/>
    <property type="project" value="UniProtKB-KW"/>
</dbReference>
<organism evidence="9 10">
    <name type="scientific">Prolixibacter bellariivorans</name>
    <dbReference type="NCBI Taxonomy" id="314319"/>
    <lineage>
        <taxon>Bacteria</taxon>
        <taxon>Pseudomonadati</taxon>
        <taxon>Bacteroidota</taxon>
        <taxon>Bacteroidia</taxon>
        <taxon>Marinilabiliales</taxon>
        <taxon>Prolixibacteraceae</taxon>
        <taxon>Prolixibacter</taxon>
    </lineage>
</organism>
<evidence type="ECO:0000259" key="8">
    <source>
        <dbReference type="PROSITE" id="PS51371"/>
    </source>
</evidence>
<dbReference type="Proteomes" id="UP000391834">
    <property type="component" value="Unassembled WGS sequence"/>
</dbReference>
<feature type="domain" description="CBS" evidence="8">
    <location>
        <begin position="279"/>
        <end position="336"/>
    </location>
</feature>
<dbReference type="Gene3D" id="3.10.580.10">
    <property type="entry name" value="CBS-domain"/>
    <property type="match status" value="1"/>
</dbReference>
<dbReference type="PANTHER" id="PTHR43869:SF1">
    <property type="entry name" value="GLYCINE BETAINE_PROLINE BETAINE TRANSPORT SYSTEM ATP-BINDING PROTEIN PROV"/>
    <property type="match status" value="1"/>
</dbReference>
<dbReference type="NCBIfam" id="TIGR01186">
    <property type="entry name" value="proV"/>
    <property type="match status" value="1"/>
</dbReference>
<evidence type="ECO:0000256" key="1">
    <source>
        <dbReference type="ARBA" id="ARBA00005417"/>
    </source>
</evidence>
<feature type="domain" description="ABC transporter" evidence="7">
    <location>
        <begin position="28"/>
        <end position="264"/>
    </location>
</feature>
<dbReference type="Pfam" id="PF00005">
    <property type="entry name" value="ABC_tran"/>
    <property type="match status" value="1"/>
</dbReference>
<dbReference type="InterPro" id="IPR027417">
    <property type="entry name" value="P-loop_NTPase"/>
</dbReference>
<evidence type="ECO:0000259" key="7">
    <source>
        <dbReference type="PROSITE" id="PS50893"/>
    </source>
</evidence>
<dbReference type="EMBL" id="BLAX01000001">
    <property type="protein sequence ID" value="GET34452.1"/>
    <property type="molecule type" value="Genomic_DNA"/>
</dbReference>
<sequence length="408" mass="45492">MTKILIEDLYLIFGKHREKALKQSREGKSKAEVLSSTGCTVAVNKANLSIEEGEIFVIMGLSGSGKSTLLRCINRLIEPTAGKILVNDLDITRSTDKELLNIRRKEFAMVFQHFGLLPHRTVLSNVAFGLEIQGLPKEDREQKARETISLVGLDGYEDMKVSELSGGMQQRVGLARGLANEPEVLLMDEAFSALDPLIRNQMQDELLLLQEKMKKTIVFITHDLDEAIKLGDRIAIMKDGEIVQVGTSEDILTAPADDYVESFVEKVERGRIITAASVMFEKPTVARLKKDGPEVVIRKMREAGLKTLPVIRTNRTFIGFVHLEDVLQAKKQGAKSIEEVVNTEVHSVYPDTTIEDMLPLLTETELPIPVVNEENFLLGLVSQTSIIVEMTGKDDKEIKEIIQNAIDL</sequence>
<evidence type="ECO:0000256" key="3">
    <source>
        <dbReference type="ARBA" id="ARBA00022741"/>
    </source>
</evidence>
<dbReference type="PROSITE" id="PS00211">
    <property type="entry name" value="ABC_TRANSPORTER_1"/>
    <property type="match status" value="1"/>
</dbReference>